<dbReference type="GO" id="GO:0003887">
    <property type="term" value="F:DNA-directed DNA polymerase activity"/>
    <property type="evidence" value="ECO:0007669"/>
    <property type="project" value="UniProtKB-KW"/>
</dbReference>
<dbReference type="GO" id="GO:0015074">
    <property type="term" value="P:DNA integration"/>
    <property type="evidence" value="ECO:0007669"/>
    <property type="project" value="UniProtKB-KW"/>
</dbReference>
<keyword evidence="2" id="KW-0808">Transferase</keyword>
<dbReference type="PROSITE" id="PS50994">
    <property type="entry name" value="INTEGRASE"/>
    <property type="match status" value="1"/>
</dbReference>
<evidence type="ECO:0000256" key="1">
    <source>
        <dbReference type="ARBA" id="ARBA00022670"/>
    </source>
</evidence>
<feature type="domain" description="Integrase catalytic" evidence="15">
    <location>
        <begin position="318"/>
        <end position="483"/>
    </location>
</feature>
<dbReference type="FunFam" id="3.30.420.10:FF:000032">
    <property type="entry name" value="Retrovirus-related Pol polyprotein from transposon 297-like Protein"/>
    <property type="match status" value="1"/>
</dbReference>
<dbReference type="InParanoid" id="A0A061GA43"/>
<dbReference type="CDD" id="cd09274">
    <property type="entry name" value="RNase_HI_RT_Ty3"/>
    <property type="match status" value="1"/>
</dbReference>
<evidence type="ECO:0000313" key="17">
    <source>
        <dbReference type="Proteomes" id="UP000026915"/>
    </source>
</evidence>
<evidence type="ECO:0000256" key="9">
    <source>
        <dbReference type="ARBA" id="ARBA00022842"/>
    </source>
</evidence>
<evidence type="ECO:0000256" key="3">
    <source>
        <dbReference type="ARBA" id="ARBA00022695"/>
    </source>
</evidence>
<dbReference type="GO" id="GO:0004519">
    <property type="term" value="F:endonuclease activity"/>
    <property type="evidence" value="ECO:0007669"/>
    <property type="project" value="UniProtKB-KW"/>
</dbReference>
<evidence type="ECO:0000256" key="10">
    <source>
        <dbReference type="ARBA" id="ARBA00022908"/>
    </source>
</evidence>
<dbReference type="Pfam" id="PF24626">
    <property type="entry name" value="SH3_Tf2-1"/>
    <property type="match status" value="1"/>
</dbReference>
<dbReference type="InterPro" id="IPR016197">
    <property type="entry name" value="Chromo-like_dom_sf"/>
</dbReference>
<dbReference type="InterPro" id="IPR012337">
    <property type="entry name" value="RNaseH-like_sf"/>
</dbReference>
<organism evidence="16 17">
    <name type="scientific">Theobroma cacao</name>
    <name type="common">Cacao</name>
    <name type="synonym">Cocoa</name>
    <dbReference type="NCBI Taxonomy" id="3641"/>
    <lineage>
        <taxon>Eukaryota</taxon>
        <taxon>Viridiplantae</taxon>
        <taxon>Streptophyta</taxon>
        <taxon>Embryophyta</taxon>
        <taxon>Tracheophyta</taxon>
        <taxon>Spermatophyta</taxon>
        <taxon>Magnoliopsida</taxon>
        <taxon>eudicotyledons</taxon>
        <taxon>Gunneridae</taxon>
        <taxon>Pentapetalae</taxon>
        <taxon>rosids</taxon>
        <taxon>malvids</taxon>
        <taxon>Malvales</taxon>
        <taxon>Malvaceae</taxon>
        <taxon>Byttnerioideae</taxon>
        <taxon>Theobroma</taxon>
    </lineage>
</organism>
<dbReference type="Pfam" id="PF17917">
    <property type="entry name" value="RT_RNaseH"/>
    <property type="match status" value="1"/>
</dbReference>
<dbReference type="Gene3D" id="3.30.420.10">
    <property type="entry name" value="Ribonuclease H-like superfamily/Ribonuclease H"/>
    <property type="match status" value="1"/>
</dbReference>
<sequence>MLSSPSVSFGSKVLHSWGMWYLRRGYELIQRKLKQWKNGQGQHQLRRLEALWVGGVLMQHGKVIAYASRQLKRHEQNYPILDLEMAVIVFALKIWRHYLYGETCEIYTDHKSLKYIFQQRDFNLRQRRWMELLKDYDCTILYHPGKANVVADALSRKSMGSLAHISIGRRSLVREIHSLGDIGVRLEVAETNALLAHFRVRPILMDRIKEAQSKDEFVIKALEDPRGRKGKMFTKGTDGVLRYGTRLYVPDGDGLRREILEEAHMAAYVVHPGATKMYQDLKEVYWWEGLKRDVAEFVSKCLVCQQVKAEHQKPAGLLQPLPVPEWKWEHIAMDFVTGLPRTSGGYDSIWIVVDQLTKSAHFLPVKTTYGAAHYARVYVDEIVRLHGIPISIVSDRGAQFTSRFWGKLQEALGTKLDFSTAFHPQTDGQSERTIQTLEDMLRACVIDLGVRWEQYLPLVEFAYNNSFQTSIQMAPFEALYGRRCRSPIGWLEVGERKLLGPELVQDATEKIHMIRQRMLTAQSRQKSYADNRRRDLEFQVGDHVFLKFSPTKGVMRFGKKGKLSPRYIGPFKILEKVGAVAYRLALPPDLSNIHPVFHVSMLRKYNLDPSHVIRYETIQLQDDLSYEEQPVAILDRQVKKLRSKDVASVKVLWRNHTSEEVTWEAEDEMRTKHPHLFDM</sequence>
<reference evidence="16 17" key="1">
    <citation type="journal article" date="2013" name="Genome Biol.">
        <title>The genome sequence of the most widely cultivated cacao type and its use to identify candidate genes regulating pod color.</title>
        <authorList>
            <person name="Motamayor J.C."/>
            <person name="Mockaitis K."/>
            <person name="Schmutz J."/>
            <person name="Haiminen N."/>
            <person name="Iii D.L."/>
            <person name="Cornejo O."/>
            <person name="Findley S.D."/>
            <person name="Zheng P."/>
            <person name="Utro F."/>
            <person name="Royaert S."/>
            <person name="Saski C."/>
            <person name="Jenkins J."/>
            <person name="Podicheti R."/>
            <person name="Zhao M."/>
            <person name="Scheffler B.E."/>
            <person name="Stack J.C."/>
            <person name="Feltus F.A."/>
            <person name="Mustiga G.M."/>
            <person name="Amores F."/>
            <person name="Phillips W."/>
            <person name="Marelli J.P."/>
            <person name="May G.D."/>
            <person name="Shapiro H."/>
            <person name="Ma J."/>
            <person name="Bustamante C.D."/>
            <person name="Schnell R.J."/>
            <person name="Main D."/>
            <person name="Gilbert D."/>
            <person name="Parida L."/>
            <person name="Kuhn D.N."/>
        </authorList>
    </citation>
    <scope>NUCLEOTIDE SEQUENCE [LARGE SCALE GENOMIC DNA]</scope>
    <source>
        <strain evidence="17">cv. Matina 1-6</strain>
    </source>
</reference>
<keyword evidence="3" id="KW-0548">Nucleotidyltransferase</keyword>
<evidence type="ECO:0000259" key="15">
    <source>
        <dbReference type="PROSITE" id="PS50994"/>
    </source>
</evidence>
<evidence type="ECO:0000256" key="4">
    <source>
        <dbReference type="ARBA" id="ARBA00022722"/>
    </source>
</evidence>
<dbReference type="GO" id="GO:0006508">
    <property type="term" value="P:proteolysis"/>
    <property type="evidence" value="ECO:0007669"/>
    <property type="project" value="UniProtKB-KW"/>
</dbReference>
<keyword evidence="6" id="KW-0064">Aspartyl protease</keyword>
<evidence type="ECO:0000256" key="12">
    <source>
        <dbReference type="ARBA" id="ARBA00022932"/>
    </source>
</evidence>
<evidence type="ECO:0000256" key="7">
    <source>
        <dbReference type="ARBA" id="ARBA00022759"/>
    </source>
</evidence>
<keyword evidence="10" id="KW-0229">DNA integration</keyword>
<dbReference type="SUPFAM" id="SSF53098">
    <property type="entry name" value="Ribonuclease H-like"/>
    <property type="match status" value="1"/>
</dbReference>
<evidence type="ECO:0000256" key="5">
    <source>
        <dbReference type="ARBA" id="ARBA00022723"/>
    </source>
</evidence>
<dbReference type="HOGENOM" id="CLU_000384_6_2_1"/>
<dbReference type="PANTHER" id="PTHR37984:SF5">
    <property type="entry name" value="PROTEIN NYNRIN-LIKE"/>
    <property type="match status" value="1"/>
</dbReference>
<dbReference type="STRING" id="3641.A0A061GA43"/>
<dbReference type="InterPro" id="IPR041373">
    <property type="entry name" value="RT_RNaseH"/>
</dbReference>
<dbReference type="GO" id="GO:0004190">
    <property type="term" value="F:aspartic-type endopeptidase activity"/>
    <property type="evidence" value="ECO:0007669"/>
    <property type="project" value="UniProtKB-KW"/>
</dbReference>
<keyword evidence="17" id="KW-1185">Reference proteome</keyword>
<accession>A0A061GA43</accession>
<keyword evidence="5" id="KW-0479">Metal-binding</keyword>
<dbReference type="Pfam" id="PF17921">
    <property type="entry name" value="Integrase_H2C2"/>
    <property type="match status" value="1"/>
</dbReference>
<keyword evidence="12" id="KW-0239">DNA-directed DNA polymerase</keyword>
<protein>
    <submittedName>
        <fullName evidence="16">DNA/RNA polymerases superfamily protein</fullName>
    </submittedName>
</protein>
<dbReference type="SUPFAM" id="SSF56672">
    <property type="entry name" value="DNA/RNA polymerases"/>
    <property type="match status" value="1"/>
</dbReference>
<dbReference type="InterPro" id="IPR050951">
    <property type="entry name" value="Retrovirus_Pol_polyprotein"/>
</dbReference>
<dbReference type="InterPro" id="IPR056924">
    <property type="entry name" value="SH3_Tf2-1"/>
</dbReference>
<dbReference type="SUPFAM" id="SSF54160">
    <property type="entry name" value="Chromo domain-like"/>
    <property type="match status" value="1"/>
</dbReference>
<evidence type="ECO:0000256" key="2">
    <source>
        <dbReference type="ARBA" id="ARBA00022679"/>
    </source>
</evidence>
<evidence type="ECO:0000256" key="8">
    <source>
        <dbReference type="ARBA" id="ARBA00022801"/>
    </source>
</evidence>
<keyword evidence="9" id="KW-0460">Magnesium</keyword>
<dbReference type="PANTHER" id="PTHR37984">
    <property type="entry name" value="PROTEIN CBG26694"/>
    <property type="match status" value="1"/>
</dbReference>
<dbReference type="GO" id="GO:0006310">
    <property type="term" value="P:DNA recombination"/>
    <property type="evidence" value="ECO:0007669"/>
    <property type="project" value="UniProtKB-KW"/>
</dbReference>
<keyword evidence="13" id="KW-0238">DNA-binding</keyword>
<dbReference type="Gramene" id="EOY26451">
    <property type="protein sequence ID" value="EOY26451"/>
    <property type="gene ID" value="TCM_028107"/>
</dbReference>
<keyword evidence="1" id="KW-0645">Protease</keyword>
<dbReference type="InterPro" id="IPR041588">
    <property type="entry name" value="Integrase_H2C2"/>
</dbReference>
<keyword evidence="14" id="KW-0233">DNA recombination</keyword>
<keyword evidence="7" id="KW-0255">Endonuclease</keyword>
<dbReference type="Proteomes" id="UP000026915">
    <property type="component" value="Chromosome 6"/>
</dbReference>
<dbReference type="InterPro" id="IPR001584">
    <property type="entry name" value="Integrase_cat-core"/>
</dbReference>
<keyword evidence="11" id="KW-0695">RNA-directed DNA polymerase</keyword>
<dbReference type="EMBL" id="CM001884">
    <property type="protein sequence ID" value="EOY26451.1"/>
    <property type="molecule type" value="Genomic_DNA"/>
</dbReference>
<dbReference type="AlphaFoldDB" id="A0A061GA43"/>
<evidence type="ECO:0000313" key="16">
    <source>
        <dbReference type="EMBL" id="EOY26451.1"/>
    </source>
</evidence>
<dbReference type="GO" id="GO:0003964">
    <property type="term" value="F:RNA-directed DNA polymerase activity"/>
    <property type="evidence" value="ECO:0007669"/>
    <property type="project" value="UniProtKB-KW"/>
</dbReference>
<evidence type="ECO:0000256" key="6">
    <source>
        <dbReference type="ARBA" id="ARBA00022750"/>
    </source>
</evidence>
<keyword evidence="8" id="KW-0378">Hydrolase</keyword>
<dbReference type="Gene3D" id="1.10.340.70">
    <property type="match status" value="1"/>
</dbReference>
<dbReference type="GO" id="GO:0046872">
    <property type="term" value="F:metal ion binding"/>
    <property type="evidence" value="ECO:0007669"/>
    <property type="project" value="UniProtKB-KW"/>
</dbReference>
<dbReference type="InterPro" id="IPR043502">
    <property type="entry name" value="DNA/RNA_pol_sf"/>
</dbReference>
<evidence type="ECO:0000256" key="11">
    <source>
        <dbReference type="ARBA" id="ARBA00022918"/>
    </source>
</evidence>
<proteinExistence type="predicted"/>
<dbReference type="eggNOG" id="KOG0017">
    <property type="taxonomic scope" value="Eukaryota"/>
</dbReference>
<gene>
    <name evidence="16" type="ORF">TCM_028107</name>
</gene>
<evidence type="ECO:0000256" key="14">
    <source>
        <dbReference type="ARBA" id="ARBA00023172"/>
    </source>
</evidence>
<keyword evidence="4" id="KW-0540">Nuclease</keyword>
<dbReference type="InterPro" id="IPR036397">
    <property type="entry name" value="RNaseH_sf"/>
</dbReference>
<evidence type="ECO:0000256" key="13">
    <source>
        <dbReference type="ARBA" id="ARBA00023125"/>
    </source>
</evidence>
<name>A0A061GA43_THECC</name>
<dbReference type="GO" id="GO:0003677">
    <property type="term" value="F:DNA binding"/>
    <property type="evidence" value="ECO:0007669"/>
    <property type="project" value="UniProtKB-KW"/>
</dbReference>